<dbReference type="InterPro" id="IPR032675">
    <property type="entry name" value="LRR_dom_sf"/>
</dbReference>
<reference evidence="1 2" key="1">
    <citation type="submission" date="2013-02" db="EMBL/GenBank/DDBJ databases">
        <title>Whole genome shotgun sequence of Gordonia malaquae NBRC 108250.</title>
        <authorList>
            <person name="Yoshida I."/>
            <person name="Hosoyama A."/>
            <person name="Tsuchikane K."/>
            <person name="Ando Y."/>
            <person name="Baba S."/>
            <person name="Ohji S."/>
            <person name="Hamada M."/>
            <person name="Tamura T."/>
            <person name="Yamazoe A."/>
            <person name="Yamazaki S."/>
            <person name="Fujita N."/>
        </authorList>
    </citation>
    <scope>NUCLEOTIDE SEQUENCE [LARGE SCALE GENOMIC DNA]</scope>
    <source>
        <strain evidence="1 2">NBRC 108250</strain>
    </source>
</reference>
<dbReference type="EMBL" id="BAOP01000036">
    <property type="protein sequence ID" value="GAC81523.1"/>
    <property type="molecule type" value="Genomic_DNA"/>
</dbReference>
<dbReference type="RefSeq" id="WP_008381337.1">
    <property type="nucleotide sequence ID" value="NZ_BAOP01000036.1"/>
</dbReference>
<protein>
    <recommendedName>
        <fullName evidence="3">Leucine-rich repeat domain-containing protein</fullName>
    </recommendedName>
</protein>
<evidence type="ECO:0000313" key="2">
    <source>
        <dbReference type="Proteomes" id="UP000035009"/>
    </source>
</evidence>
<dbReference type="InterPro" id="IPR047722">
    <property type="entry name" value="STM4015-like"/>
</dbReference>
<dbReference type="Proteomes" id="UP000035009">
    <property type="component" value="Unassembled WGS sequence"/>
</dbReference>
<dbReference type="STRING" id="410332.SAMN04488550_0129"/>
<name>M3VC75_GORML</name>
<evidence type="ECO:0000313" key="1">
    <source>
        <dbReference type="EMBL" id="GAC81523.1"/>
    </source>
</evidence>
<dbReference type="eggNOG" id="COG4886">
    <property type="taxonomic scope" value="Bacteria"/>
</dbReference>
<evidence type="ECO:0008006" key="3">
    <source>
        <dbReference type="Google" id="ProtNLM"/>
    </source>
</evidence>
<gene>
    <name evidence="1" type="ORF">GM1_036_00230</name>
</gene>
<proteinExistence type="predicted"/>
<dbReference type="AlphaFoldDB" id="M3VC75"/>
<sequence>MVLSNDLSQFHGLPVVNFPAEDQPPVSMPETLVAWRVSVPTYDSDPTWSEEFERFLSVVDPSAVTALVVGGWNDPYDVSSAAIVESLVAAAPKLTALRALFIGDMTFEDCEISWIVQSDLTALLTAYPNLNELGIRGGTSLELQPVRHAGLNRLLIESGGLPAAVVRAVAASDFPNLTDLELWLGTEDYGGDASIDDVAPILQGDRLPALKRLALRNSDIETEIASAVAVAAITARIVHLDLSMGVLLDEGAEALLAGQSLDHLESIDLTHNYLTDSVRQRIVDRFVGKVQADAGDADADEYDGTVYRSVAVGE</sequence>
<keyword evidence="2" id="KW-1185">Reference proteome</keyword>
<dbReference type="NCBIfam" id="NF038076">
    <property type="entry name" value="fam_STM4015"/>
    <property type="match status" value="1"/>
</dbReference>
<organism evidence="1 2">
    <name type="scientific">Gordonia malaquae NBRC 108250</name>
    <dbReference type="NCBI Taxonomy" id="1223542"/>
    <lineage>
        <taxon>Bacteria</taxon>
        <taxon>Bacillati</taxon>
        <taxon>Actinomycetota</taxon>
        <taxon>Actinomycetes</taxon>
        <taxon>Mycobacteriales</taxon>
        <taxon>Gordoniaceae</taxon>
        <taxon>Gordonia</taxon>
    </lineage>
</organism>
<dbReference type="Gene3D" id="3.80.10.10">
    <property type="entry name" value="Ribonuclease Inhibitor"/>
    <property type="match status" value="1"/>
</dbReference>
<accession>M3VC75</accession>
<comment type="caution">
    <text evidence="1">The sequence shown here is derived from an EMBL/GenBank/DDBJ whole genome shotgun (WGS) entry which is preliminary data.</text>
</comment>
<dbReference type="SUPFAM" id="SSF52047">
    <property type="entry name" value="RNI-like"/>
    <property type="match status" value="1"/>
</dbReference>